<dbReference type="RefSeq" id="XP_009543348.1">
    <property type="nucleotide sequence ID" value="XM_009545053.1"/>
</dbReference>
<dbReference type="Proteomes" id="UP000030671">
    <property type="component" value="Unassembled WGS sequence"/>
</dbReference>
<protein>
    <recommendedName>
        <fullName evidence="4">F-box domain-containing protein</fullName>
    </recommendedName>
</protein>
<sequence length="434" mass="50244">MGQEWILLNLDKRQMTNLYKREDLWGRGLVFLDSFLFYRPVYLADLDDVKQPESVGQVKSTPSATVHASESPSVTSQNKRKSPSDTHLDCDDGGFHLSKRVKSTCTSNKFSFSPGSNTAPTSTPYLSLLPAELIDRICTHLPDYVEVTIFALTCRRHWQISRRHIRSRLKLLSDWAGDRLICIGSYAKDLPPGLLTAAEEKELEMGLTHAEIVERWGIQDKESDDNDGKTKRVSLYDLACARFPRRVDIDLVKEVRKKLEHMDDHTLEVYKTCDLLLSLTKPYYSCERHHTQLPIGGPEVIGLRQVYWNARSRGPKAEDEEQWAVLRNLSRREYVHSKAIQELKDRDYRQEPERAVRDLESFGFGEVLCLRSFWSQTDERSPYSWDYSRGVWTGHRFDIVLEQDLEKAMEKEEWKDVSEEALAEVLKVCLTGYY</sequence>
<dbReference type="HOGENOM" id="CLU_631701_0_0_1"/>
<feature type="region of interest" description="Disordered" evidence="1">
    <location>
        <begin position="54"/>
        <end position="88"/>
    </location>
</feature>
<evidence type="ECO:0000313" key="2">
    <source>
        <dbReference type="EMBL" id="ETW83569.1"/>
    </source>
</evidence>
<evidence type="ECO:0008006" key="4">
    <source>
        <dbReference type="Google" id="ProtNLM"/>
    </source>
</evidence>
<evidence type="ECO:0000313" key="3">
    <source>
        <dbReference type="Proteomes" id="UP000030671"/>
    </source>
</evidence>
<name>W4KCV3_HETIT</name>
<dbReference type="InterPro" id="IPR036047">
    <property type="entry name" value="F-box-like_dom_sf"/>
</dbReference>
<feature type="compositionally biased region" description="Polar residues" evidence="1">
    <location>
        <begin position="57"/>
        <end position="77"/>
    </location>
</feature>
<gene>
    <name evidence="2" type="ORF">HETIRDRAFT_102282</name>
</gene>
<dbReference type="KEGG" id="hir:HETIRDRAFT_102282"/>
<dbReference type="SUPFAM" id="SSF81383">
    <property type="entry name" value="F-box domain"/>
    <property type="match status" value="1"/>
</dbReference>
<dbReference type="InParanoid" id="W4KCV3"/>
<dbReference type="GeneID" id="20665839"/>
<reference evidence="2 3" key="1">
    <citation type="journal article" date="2012" name="New Phytol.">
        <title>Insight into trade-off between wood decay and parasitism from the genome of a fungal forest pathogen.</title>
        <authorList>
            <person name="Olson A."/>
            <person name="Aerts A."/>
            <person name="Asiegbu F."/>
            <person name="Belbahri L."/>
            <person name="Bouzid O."/>
            <person name="Broberg A."/>
            <person name="Canback B."/>
            <person name="Coutinho P.M."/>
            <person name="Cullen D."/>
            <person name="Dalman K."/>
            <person name="Deflorio G."/>
            <person name="van Diepen L.T."/>
            <person name="Dunand C."/>
            <person name="Duplessis S."/>
            <person name="Durling M."/>
            <person name="Gonthier P."/>
            <person name="Grimwood J."/>
            <person name="Fossdal C.G."/>
            <person name="Hansson D."/>
            <person name="Henrissat B."/>
            <person name="Hietala A."/>
            <person name="Himmelstrand K."/>
            <person name="Hoffmeister D."/>
            <person name="Hogberg N."/>
            <person name="James T.Y."/>
            <person name="Karlsson M."/>
            <person name="Kohler A."/>
            <person name="Kues U."/>
            <person name="Lee Y.H."/>
            <person name="Lin Y.C."/>
            <person name="Lind M."/>
            <person name="Lindquist E."/>
            <person name="Lombard V."/>
            <person name="Lucas S."/>
            <person name="Lunden K."/>
            <person name="Morin E."/>
            <person name="Murat C."/>
            <person name="Park J."/>
            <person name="Raffaello T."/>
            <person name="Rouze P."/>
            <person name="Salamov A."/>
            <person name="Schmutz J."/>
            <person name="Solheim H."/>
            <person name="Stahlberg J."/>
            <person name="Velez H."/>
            <person name="de Vries R.P."/>
            <person name="Wiebenga A."/>
            <person name="Woodward S."/>
            <person name="Yakovlev I."/>
            <person name="Garbelotto M."/>
            <person name="Martin F."/>
            <person name="Grigoriev I.V."/>
            <person name="Stenlid J."/>
        </authorList>
    </citation>
    <scope>NUCLEOTIDE SEQUENCE [LARGE SCALE GENOMIC DNA]</scope>
    <source>
        <strain evidence="2 3">TC 32-1</strain>
    </source>
</reference>
<dbReference type="EMBL" id="KI925456">
    <property type="protein sequence ID" value="ETW83569.1"/>
    <property type="molecule type" value="Genomic_DNA"/>
</dbReference>
<dbReference type="OrthoDB" id="2588098at2759"/>
<accession>W4KCV3</accession>
<evidence type="ECO:0000256" key="1">
    <source>
        <dbReference type="SAM" id="MobiDB-lite"/>
    </source>
</evidence>
<dbReference type="AlphaFoldDB" id="W4KCV3"/>
<organism evidence="2 3">
    <name type="scientific">Heterobasidion irregulare (strain TC 32-1)</name>
    <dbReference type="NCBI Taxonomy" id="747525"/>
    <lineage>
        <taxon>Eukaryota</taxon>
        <taxon>Fungi</taxon>
        <taxon>Dikarya</taxon>
        <taxon>Basidiomycota</taxon>
        <taxon>Agaricomycotina</taxon>
        <taxon>Agaricomycetes</taxon>
        <taxon>Russulales</taxon>
        <taxon>Bondarzewiaceae</taxon>
        <taxon>Heterobasidion</taxon>
        <taxon>Heterobasidion annosum species complex</taxon>
    </lineage>
</organism>
<keyword evidence="3" id="KW-1185">Reference proteome</keyword>
<dbReference type="eggNOG" id="ENOG502S952">
    <property type="taxonomic scope" value="Eukaryota"/>
</dbReference>
<proteinExistence type="predicted"/>